<dbReference type="Proteomes" id="UP000297597">
    <property type="component" value="Unassembled WGS sequence"/>
</dbReference>
<evidence type="ECO:0000313" key="3">
    <source>
        <dbReference type="Proteomes" id="UP000297597"/>
    </source>
</evidence>
<dbReference type="InterPro" id="IPR036188">
    <property type="entry name" value="FAD/NAD-bd_sf"/>
</dbReference>
<reference evidence="2 3" key="1">
    <citation type="journal article" date="2018" name="Environ. Microbiol.">
        <title>Novel energy conservation strategies and behaviour of Pelotomaculum schinkii driving syntrophic propionate catabolism.</title>
        <authorList>
            <person name="Hidalgo-Ahumada C.A.P."/>
            <person name="Nobu M.K."/>
            <person name="Narihiro T."/>
            <person name="Tamaki H."/>
            <person name="Liu W.T."/>
            <person name="Kamagata Y."/>
            <person name="Stams A.J.M."/>
            <person name="Imachi H."/>
            <person name="Sousa D.Z."/>
        </authorList>
    </citation>
    <scope>NUCLEOTIDE SEQUENCE [LARGE SCALE GENOMIC DNA]</scope>
    <source>
        <strain evidence="2 3">MGP</strain>
    </source>
</reference>
<evidence type="ECO:0000259" key="1">
    <source>
        <dbReference type="Pfam" id="PF21688"/>
    </source>
</evidence>
<protein>
    <submittedName>
        <fullName evidence="2">Putative thiazole biosynthetic enzyme</fullName>
        <ecNumber evidence="2">5.3.1.29</ecNumber>
    </submittedName>
</protein>
<keyword evidence="3" id="KW-1185">Reference proteome</keyword>
<keyword evidence="2" id="KW-0413">Isomerase</keyword>
<dbReference type="InterPro" id="IPR049516">
    <property type="entry name" value="FAD-depend_C"/>
</dbReference>
<dbReference type="EC" id="5.3.1.29" evidence="2"/>
<sequence>MLRVSGLKMSIEEDEAGLIDKLIKKIRVKRADLLGYKIFKKSVDARKNGLVYFIYTVDFALKNEDAFLKRTRDKDISPTPALEYKYVRPGAVRLKNRPVIVGSGPAGLFAGIIMSSMGYRPLLLERGADVDARARAVQKFWKKGQLDPECNVQFGEGGAGTFSDGKLTTLIRDPRCRKVLEEMVLAGAPEEILYINKPHVGTDNLRLVVKNLRRKICSLGGEVRFNSKVSDIIINDNKVAGIVINDTELLDTGVLLLAPGHSARDTFELLYARGVRMEPKPFSVGVRVEHPQKLIDQAQYKKYAGHGKLGSADYKLAYHASNGRSAYTFCMCPGGVVVPAASEEGGVVTNGMSFYARAAQNANSALLVGVTPADFGSDHPLAGVDFQRNWERKAFELGGGDFKAPVQLLGDFLADKPSTCIGSVLPSYQIGVRPADLKGCLPEYVVAAIREAIPQMEAKLRGFALPDAVMTGVETRSSSPVRILRDVDFEASVGGLYPAGEGAGYAGGIISSAVDGIKAAEAIASKYTPFEEI</sequence>
<comment type="caution">
    <text evidence="2">The sequence shown here is derived from an EMBL/GenBank/DDBJ whole genome shotgun (WGS) entry which is preliminary data.</text>
</comment>
<dbReference type="Pfam" id="PF21688">
    <property type="entry name" value="FAD-depend_C"/>
    <property type="match status" value="1"/>
</dbReference>
<dbReference type="SUPFAM" id="SSF51905">
    <property type="entry name" value="FAD/NAD(P)-binding domain"/>
    <property type="match status" value="1"/>
</dbReference>
<dbReference type="PANTHER" id="PTHR42842">
    <property type="entry name" value="FAD/NAD(P)-BINDING OXIDOREDUCTASE"/>
    <property type="match status" value="1"/>
</dbReference>
<proteinExistence type="predicted"/>
<feature type="domain" description="FAD-dependent protein C-terminal" evidence="1">
    <location>
        <begin position="281"/>
        <end position="477"/>
    </location>
</feature>
<dbReference type="Gene3D" id="3.30.70.2700">
    <property type="match status" value="1"/>
</dbReference>
<dbReference type="PANTHER" id="PTHR42842:SF3">
    <property type="entry name" value="FAD_NAD(P)-BINDING OXIDOREDUCTASE FAMILY PROTEIN"/>
    <property type="match status" value="1"/>
</dbReference>
<dbReference type="PIRSF" id="PIRSF038984">
    <property type="entry name" value="FAD_binding_protein"/>
    <property type="match status" value="1"/>
</dbReference>
<dbReference type="OrthoDB" id="9762921at2"/>
<dbReference type="EMBL" id="QFFZ01000007">
    <property type="protein sequence ID" value="TEB12379.1"/>
    <property type="molecule type" value="Genomic_DNA"/>
</dbReference>
<evidence type="ECO:0000313" key="2">
    <source>
        <dbReference type="EMBL" id="TEB12379.1"/>
    </source>
</evidence>
<gene>
    <name evidence="2" type="ORF">Pmgp_00996</name>
</gene>
<dbReference type="Gene3D" id="3.50.50.60">
    <property type="entry name" value="FAD/NAD(P)-binding domain"/>
    <property type="match status" value="2"/>
</dbReference>
<dbReference type="AlphaFoldDB" id="A0A4Y7RUG4"/>
<dbReference type="GO" id="GO:0043917">
    <property type="term" value="F:ribose 1,5-bisphosphate isomerase activity"/>
    <property type="evidence" value="ECO:0007669"/>
    <property type="project" value="UniProtKB-EC"/>
</dbReference>
<dbReference type="InterPro" id="IPR028348">
    <property type="entry name" value="FAD-binding_protein"/>
</dbReference>
<accession>A0A4Y7RUG4</accession>
<name>A0A4Y7RUG4_9FIRM</name>
<organism evidence="2 3">
    <name type="scientific">Pelotomaculum propionicicum</name>
    <dbReference type="NCBI Taxonomy" id="258475"/>
    <lineage>
        <taxon>Bacteria</taxon>
        <taxon>Bacillati</taxon>
        <taxon>Bacillota</taxon>
        <taxon>Clostridia</taxon>
        <taxon>Eubacteriales</taxon>
        <taxon>Desulfotomaculaceae</taxon>
        <taxon>Pelotomaculum</taxon>
    </lineage>
</organism>